<comment type="catalytic activity">
    <reaction evidence="18">
        <text>Ca(2+)(in) = Ca(2+)(out)</text>
        <dbReference type="Rhea" id="RHEA:29671"/>
        <dbReference type="ChEBI" id="CHEBI:29108"/>
    </reaction>
</comment>
<evidence type="ECO:0000256" key="14">
    <source>
        <dbReference type="ARBA" id="ARBA00023303"/>
    </source>
</evidence>
<dbReference type="SUPFAM" id="SSF63712">
    <property type="entry name" value="Nicotinic receptor ligand binding domain-like"/>
    <property type="match status" value="5"/>
</dbReference>
<keyword evidence="11" id="KW-0325">Glycoprotein</keyword>
<feature type="domain" description="Neurotransmitter-gated ion-channel transmembrane" evidence="23">
    <location>
        <begin position="1041"/>
        <end position="1166"/>
    </location>
</feature>
<feature type="transmembrane region" description="Helical" evidence="20">
    <location>
        <begin position="1036"/>
        <end position="1058"/>
    </location>
</feature>
<evidence type="ECO:0000256" key="3">
    <source>
        <dbReference type="ARBA" id="ARBA00022692"/>
    </source>
</evidence>
<feature type="domain" description="Neurotransmitter-gated ion-channel transmembrane" evidence="23">
    <location>
        <begin position="237"/>
        <end position="364"/>
    </location>
</feature>
<feature type="transmembrane region" description="Helical" evidence="20">
    <location>
        <begin position="295"/>
        <end position="315"/>
    </location>
</feature>
<evidence type="ECO:0000256" key="5">
    <source>
        <dbReference type="ARBA" id="ARBA00022989"/>
    </source>
</evidence>
<dbReference type="SUPFAM" id="SSF90112">
    <property type="entry name" value="Neurotransmitter-gated ion-channel transmembrane pore"/>
    <property type="match status" value="5"/>
</dbReference>
<keyword evidence="10" id="KW-0675">Receptor</keyword>
<dbReference type="InterPro" id="IPR036734">
    <property type="entry name" value="Neur_chan_lig-bd_sf"/>
</dbReference>
<dbReference type="Gene3D" id="1.20.58.390">
    <property type="entry name" value="Neurotransmitter-gated ion-channel transmembrane domain"/>
    <property type="match status" value="5"/>
</dbReference>
<keyword evidence="4" id="KW-0732">Signal</keyword>
<feature type="transmembrane region" description="Helical" evidence="20">
    <location>
        <begin position="1851"/>
        <end position="1874"/>
    </location>
</feature>
<feature type="transmembrane region" description="Helical" evidence="20">
    <location>
        <begin position="1070"/>
        <end position="1087"/>
    </location>
</feature>
<feature type="transmembrane region" description="Helical" evidence="20">
    <location>
        <begin position="1419"/>
        <end position="1436"/>
    </location>
</feature>
<dbReference type="InterPro" id="IPR038050">
    <property type="entry name" value="Neuro_actylchol_rec"/>
</dbReference>
<feature type="transmembrane region" description="Helical" evidence="20">
    <location>
        <begin position="591"/>
        <end position="617"/>
    </location>
</feature>
<evidence type="ECO:0000256" key="20">
    <source>
        <dbReference type="RuleBase" id="RU000687"/>
    </source>
</evidence>
<dbReference type="InterPro" id="IPR036719">
    <property type="entry name" value="Neuro-gated_channel_TM_sf"/>
</dbReference>
<proteinExistence type="inferred from homology"/>
<evidence type="ECO:0000256" key="19">
    <source>
        <dbReference type="ARBA" id="ARBA00037540"/>
    </source>
</evidence>
<dbReference type="InterPro" id="IPR008132">
    <property type="entry name" value="5HT3_rcpt"/>
</dbReference>
<feature type="region of interest" description="Disordered" evidence="21">
    <location>
        <begin position="795"/>
        <end position="814"/>
    </location>
</feature>
<evidence type="ECO:0000256" key="16">
    <source>
        <dbReference type="ARBA" id="ARBA00034430"/>
    </source>
</evidence>
<keyword evidence="13" id="KW-1071">Ligand-gated ion channel</keyword>
<keyword evidence="12" id="KW-0628">Postsynaptic cell membrane</keyword>
<evidence type="ECO:0000256" key="13">
    <source>
        <dbReference type="ARBA" id="ARBA00023286"/>
    </source>
</evidence>
<dbReference type="GO" id="GO:0045211">
    <property type="term" value="C:postsynaptic membrane"/>
    <property type="evidence" value="ECO:0007669"/>
    <property type="project" value="UniProtKB-SubCell"/>
</dbReference>
<dbReference type="FunFam" id="2.70.170.10:FF:000017">
    <property type="entry name" value="5-hydroxytryptamine receptor 3A"/>
    <property type="match status" value="5"/>
</dbReference>
<feature type="domain" description="Neurotransmitter-gated ion-channel ligand-binding" evidence="22">
    <location>
        <begin position="34"/>
        <end position="229"/>
    </location>
</feature>
<evidence type="ECO:0000256" key="12">
    <source>
        <dbReference type="ARBA" id="ARBA00023257"/>
    </source>
</evidence>
<comment type="function">
    <text evidence="19">Forms serotonin (5-hydroxytryptamine/5-HT3)-activated cation-selective channel complexes, which when activated cause fast, depolarizing responses in neurons.</text>
</comment>
<evidence type="ECO:0000256" key="7">
    <source>
        <dbReference type="ARBA" id="ARBA00023065"/>
    </source>
</evidence>
<evidence type="ECO:0000256" key="15">
    <source>
        <dbReference type="ARBA" id="ARBA00034104"/>
    </source>
</evidence>
<keyword evidence="9" id="KW-1015">Disulfide bond</keyword>
<dbReference type="Pfam" id="PF02932">
    <property type="entry name" value="Neur_chan_memb"/>
    <property type="match status" value="4"/>
</dbReference>
<evidence type="ECO:0000256" key="11">
    <source>
        <dbReference type="ARBA" id="ARBA00023180"/>
    </source>
</evidence>
<feature type="domain" description="Neurotransmitter-gated ion-channel ligand-binding" evidence="22">
    <location>
        <begin position="1590"/>
        <end position="1786"/>
    </location>
</feature>
<keyword evidence="2" id="KW-1003">Cell membrane</keyword>
<evidence type="ECO:0000313" key="24">
    <source>
        <dbReference type="EMBL" id="KAF4097989.1"/>
    </source>
</evidence>
<evidence type="ECO:0000313" key="25">
    <source>
        <dbReference type="Proteomes" id="UP000579812"/>
    </source>
</evidence>
<comment type="catalytic activity">
    <reaction evidence="16">
        <text>K(+)(in) = K(+)(out)</text>
        <dbReference type="Rhea" id="RHEA:29463"/>
        <dbReference type="ChEBI" id="CHEBI:29103"/>
    </reaction>
</comment>
<evidence type="ECO:0000256" key="17">
    <source>
        <dbReference type="ARBA" id="ARBA00036239"/>
    </source>
</evidence>
<dbReference type="FunFam" id="1.20.58.390:FF:000080">
    <property type="entry name" value="5-hydroxytryptamine (serotonin) receptor 3C, ionotropic"/>
    <property type="match status" value="4"/>
</dbReference>
<dbReference type="PRINTS" id="PR00252">
    <property type="entry name" value="NRIONCHANNEL"/>
</dbReference>
<feature type="transmembrane region" description="Helical" evidence="20">
    <location>
        <begin position="1822"/>
        <end position="1839"/>
    </location>
</feature>
<evidence type="ECO:0000256" key="8">
    <source>
        <dbReference type="ARBA" id="ARBA00023136"/>
    </source>
</evidence>
<accession>A0A7J6BSJ9</accession>
<dbReference type="Proteomes" id="UP000579812">
    <property type="component" value="Unassembled WGS sequence"/>
</dbReference>
<protein>
    <recommendedName>
        <fullName evidence="26">5-hydroxytryptamine receptor 3A</fullName>
    </recommendedName>
</protein>
<feature type="domain" description="Neurotransmitter-gated ion-channel ligand-binding" evidence="22">
    <location>
        <begin position="1189"/>
        <end position="1382"/>
    </location>
</feature>
<comment type="caution">
    <text evidence="24">The sequence shown here is derived from an EMBL/GenBank/DDBJ whole genome shotgun (WGS) entry which is preliminary data.</text>
</comment>
<evidence type="ECO:0000256" key="2">
    <source>
        <dbReference type="ARBA" id="ARBA00022475"/>
    </source>
</evidence>
<evidence type="ECO:0000256" key="18">
    <source>
        <dbReference type="ARBA" id="ARBA00036634"/>
    </source>
</evidence>
<comment type="caution">
    <text evidence="20">Lacks conserved residue(s) required for the propagation of feature annotation.</text>
</comment>
<keyword evidence="7 20" id="KW-0406">Ion transport</keyword>
<evidence type="ECO:0000259" key="23">
    <source>
        <dbReference type="Pfam" id="PF02932"/>
    </source>
</evidence>
<keyword evidence="14 20" id="KW-0407">Ion channel</keyword>
<dbReference type="InterPro" id="IPR018000">
    <property type="entry name" value="Neurotransmitter_ion_chnl_CS"/>
</dbReference>
<evidence type="ECO:0008006" key="26">
    <source>
        <dbReference type="Google" id="ProtNLM"/>
    </source>
</evidence>
<feature type="domain" description="Neurotransmitter-gated ion-channel transmembrane" evidence="23">
    <location>
        <begin position="1390"/>
        <end position="1514"/>
    </location>
</feature>
<feature type="transmembrane region" description="Helical" evidence="20">
    <location>
        <begin position="734"/>
        <end position="756"/>
    </location>
</feature>
<comment type="subcellular location">
    <subcellularLocation>
        <location evidence="15">Postsynaptic cell membrane</location>
        <topology evidence="15">Multi-pass membrane protein</topology>
    </subcellularLocation>
</comment>
<sequence>MQSLLMKSAETISCSEPTTDGLITALKENIFGKTEIRPVIHLKTPTNISVSFSLYGILDVDEKAQKLNTFIWVNLVWNIEGLSWDPVECGTDIISIPRKQLWRPDIIINEFIDENKVPDTYYLYVEYTGKVMDDLPFHVISSCNLDIYTFPFDIQNCTFTFNSYQHTVLDVQLSFYKPVEEAFRYSLKAMTTKGEWELVDMLAEKPTIPPQEMNVSRDKLTYYIVLRRRATLYVVNLLIPSCFLITVDLFSFLLPPQNVDRSAFKMTLILGYTVFLLLMNDLLPVTGNSLPLINAFFSICLALMVASLLETILIINIQCGSTHYGPLPQWAKALFLNYLARLVRLSKKPSDQNCDPEKHRTDTKCCDPAVENPLSEAAFKTPALLELKKISHELLSIRQQVDKHLKTDESADEWMLLALLMKSVGTINCSKPTSDALLVALKDSILDKTDVRPVYYQKTPTNISMSFTLYGILGVDEKAQIFDSFIWVYLFWNIEGLNWDPVECGTDKISLPRKKLWMPDVVINEFMDESKSPDAHYLYVDHTGWVMDDLPIHVISSCNMDIYTFPFDIQNCTFTFSSYKLTGKLARLKDALLVITPNFIILIGLAFSTAVHLQLFFVEPVEETLQNSLSVMKTIGEWELVDMHAEKPPILPEELNVTYDALIYHVILSRRPTMYVVNLLIPSCFLITVDLFSFLLPPQNVDRSAFKMTLIFGYTVFLLLMNDLLPVTGNSLPLINAFFSLCFALMVASLLETILITNIQCGSIHYGPLPQWANALFLNYVARLVCLSKKPSDQNCNPEEHQTETKHCEPAVETPQRKAIQKTPTLLELQKISNELLSIRQQVEKYLTTDKSAEDWMHLGQVIDRLFFCLYIVFLTDWTIEGLSWDPVECGTDHITLPRKKLWRPDIVINEFISDNQAPDTYYVYLYNNGKAEDRLPIHVISSCNLDIYTFPFDIQNCTYTFGSYKHTIRDVQILFSEPVEATLKKSLQYMETKGEWQLTDMIARRSPNSSYFTMDGLDRWDELIYHIVLKRRPTLYVVNLLIPSYFLITVDLFSFLLPPQKMDRSAFKMTLILGYTVFLLLMNDLLPVTGDTIPLINVFFSLCLALMVASLLETIVVTNILCGSSDYPPLPNWVKVLFLHYLARLVCLRKKVSDQNSEPQRSVESLKCSEPTTKSLLNAMREEVILYSDARPVISLSTPTNVTVDLTLYGILGVNEKSQVLETYLWVRMRWQIEGLSWDPAECGTKKISLPRERIWIPDIVINEFMDENRAPETNYIYVTNTGLVHDGRPFHVISSCRLDIYTFPFDFQNCTYTFNSYKHSRDDVQLFFLLPVEQIFKNPLEAMTTKGEWELIDMRAEKPVQQFLEGGWDNLIVYIVLRRRATLYVVNLLIPSSFLLSVDLFSFLLPPQSVDRASFKMTLILGYTVFLLLMNDLLPVTGNNLPLINVFFSLCLALMVASLLETILITNVVYGSRDLPPLPKWLKILVLKYLARLACMKKSCDKHFEANTSECTFYKNTMTDIPKTELVGASPVRVWEQCLDEMKKMSTDLLAIRHQVEEHFISCLVNMLRCEEGQSGPTYDSLQEVIDKKSFRPSVNLSTPTITNISFTLYAILGVNEKAQILTTFLWLRLYWFHEFLIWDPDACDSITKISLPVKDLWTPDIIVYEFVDDDVSQACPYVYVNHTGHIRYDRMLRLVSACNLQIFSFPFDIQNCSFTFGSYMHTIKDVRVSPALSFKEMTENSKRYLQASGEWELVFISGDADILKFGIDEWDIITFWVVIKRRPILYVVNLIIPSSFLMIIDILSFYLPPHSVDRSSFKMTLILGYTVFLLIMNDLLPSTANGTPLIGIYFSVCLAFMTISLLETVLITCVLHHNSMKYREVPHWVQVLVMRFIARIICYSFPEDPLAKLEGKQETNPWVVQPSESTSSQQTSTNASGSMTLDVPELRQISQDLREMNIYLSILRKEDHLQNQWCHVGYILDFLLFRIYLLIITGYALVIICMWCIWMNQ</sequence>
<feature type="domain" description="Neurotransmitter-gated ion-channel transmembrane" evidence="23">
    <location>
        <begin position="1793"/>
        <end position="1942"/>
    </location>
</feature>
<feature type="transmembrane region" description="Helical" evidence="20">
    <location>
        <begin position="232"/>
        <end position="254"/>
    </location>
</feature>
<dbReference type="InterPro" id="IPR049944">
    <property type="entry name" value="LGIC_TM_5-HT3"/>
</dbReference>
<keyword evidence="5 20" id="KW-1133">Transmembrane helix</keyword>
<dbReference type="Gene3D" id="2.70.170.10">
    <property type="entry name" value="Neurotransmitter-gated ion-channel ligand-binding domain"/>
    <property type="match status" value="5"/>
</dbReference>
<dbReference type="InterPro" id="IPR006029">
    <property type="entry name" value="Neurotrans-gated_channel_TM"/>
</dbReference>
<evidence type="ECO:0000256" key="4">
    <source>
        <dbReference type="ARBA" id="ARBA00022729"/>
    </source>
</evidence>
<dbReference type="CDD" id="cd19063">
    <property type="entry name" value="LGIC_TM_5-HT3"/>
    <property type="match status" value="5"/>
</dbReference>
<dbReference type="PANTHER" id="PTHR18945">
    <property type="entry name" value="NEUROTRANSMITTER GATED ION CHANNEL"/>
    <property type="match status" value="1"/>
</dbReference>
<dbReference type="EMBL" id="JAAMOB010000022">
    <property type="protein sequence ID" value="KAF4097989.1"/>
    <property type="molecule type" value="Genomic_DNA"/>
</dbReference>
<comment type="similarity">
    <text evidence="20">Belongs to the ligand-gated ion channel (TC 1.A.9) family.</text>
</comment>
<feature type="region of interest" description="Disordered" evidence="21">
    <location>
        <begin position="1921"/>
        <end position="1941"/>
    </location>
</feature>
<dbReference type="InterPro" id="IPR006202">
    <property type="entry name" value="Neur_chan_lig-bd"/>
</dbReference>
<feature type="transmembrane region" description="Helical" evidence="20">
    <location>
        <begin position="266"/>
        <end position="283"/>
    </location>
</feature>
<feature type="transmembrane region" description="Helical" evidence="20">
    <location>
        <begin position="1383"/>
        <end position="1407"/>
    </location>
</feature>
<evidence type="ECO:0000256" key="6">
    <source>
        <dbReference type="ARBA" id="ARBA00023018"/>
    </source>
</evidence>
<feature type="domain" description="Neurotransmitter-gated ion-channel ligand-binding" evidence="22">
    <location>
        <begin position="871"/>
        <end position="1034"/>
    </location>
</feature>
<evidence type="ECO:0000256" key="10">
    <source>
        <dbReference type="ARBA" id="ARBA00023170"/>
    </source>
</evidence>
<feature type="compositionally biased region" description="Basic and acidic residues" evidence="21">
    <location>
        <begin position="798"/>
        <end position="810"/>
    </location>
</feature>
<feature type="compositionally biased region" description="Low complexity" evidence="21">
    <location>
        <begin position="1924"/>
        <end position="1941"/>
    </location>
</feature>
<dbReference type="PROSITE" id="PS00236">
    <property type="entry name" value="NEUROTR_ION_CHANNEL"/>
    <property type="match status" value="5"/>
</dbReference>
<gene>
    <name evidence="24" type="ORF">G5714_021997</name>
</gene>
<dbReference type="GO" id="GO:0005230">
    <property type="term" value="F:extracellular ligand-gated monoatomic ion channel activity"/>
    <property type="evidence" value="ECO:0007669"/>
    <property type="project" value="InterPro"/>
</dbReference>
<keyword evidence="25" id="KW-1185">Reference proteome</keyword>
<feature type="transmembrane region" description="Helical" evidence="20">
    <location>
        <begin position="1990"/>
        <end position="2009"/>
    </location>
</feature>
<evidence type="ECO:0000256" key="21">
    <source>
        <dbReference type="SAM" id="MobiDB-lite"/>
    </source>
</evidence>
<dbReference type="GO" id="GO:0004888">
    <property type="term" value="F:transmembrane signaling receptor activity"/>
    <property type="evidence" value="ECO:0007669"/>
    <property type="project" value="InterPro"/>
</dbReference>
<feature type="transmembrane region" description="Helical" evidence="20">
    <location>
        <begin position="1099"/>
        <end position="1119"/>
    </location>
</feature>
<dbReference type="InterPro" id="IPR006201">
    <property type="entry name" value="Neur_channel"/>
</dbReference>
<dbReference type="Pfam" id="PF02931">
    <property type="entry name" value="Neur_chan_LBD"/>
    <property type="match status" value="5"/>
</dbReference>
<keyword evidence="1 20" id="KW-0813">Transport</keyword>
<organism evidence="24 25">
    <name type="scientific">Onychostoma macrolepis</name>
    <dbReference type="NCBI Taxonomy" id="369639"/>
    <lineage>
        <taxon>Eukaryota</taxon>
        <taxon>Metazoa</taxon>
        <taxon>Chordata</taxon>
        <taxon>Craniata</taxon>
        <taxon>Vertebrata</taxon>
        <taxon>Euteleostomi</taxon>
        <taxon>Actinopterygii</taxon>
        <taxon>Neopterygii</taxon>
        <taxon>Teleostei</taxon>
        <taxon>Ostariophysi</taxon>
        <taxon>Cypriniformes</taxon>
        <taxon>Cyprinidae</taxon>
        <taxon>Acrossocheilinae</taxon>
        <taxon>Onychostoma</taxon>
    </lineage>
</organism>
<feature type="transmembrane region" description="Helical" evidence="20">
    <location>
        <begin position="708"/>
        <end position="728"/>
    </location>
</feature>
<reference evidence="24 25" key="1">
    <citation type="submission" date="2020-04" db="EMBL/GenBank/DDBJ databases">
        <title>Chromosome-level genome assembly of a cyprinid fish Onychostoma macrolepis by integration of Nanopore Sequencing, Bionano and Hi-C technology.</title>
        <authorList>
            <person name="Wang D."/>
        </authorList>
    </citation>
    <scope>NUCLEOTIDE SEQUENCE [LARGE SCALE GENOMIC DNA]</scope>
    <source>
        <strain evidence="24">SWU-2019</strain>
        <tissue evidence="24">Muscle</tissue>
    </source>
</reference>
<keyword evidence="3 20" id="KW-0812">Transmembrane</keyword>
<feature type="transmembrane region" description="Helical" evidence="20">
    <location>
        <begin position="1448"/>
        <end position="1472"/>
    </location>
</feature>
<dbReference type="PRINTS" id="PR01708">
    <property type="entry name" value="5HT3RECEPTOR"/>
</dbReference>
<feature type="domain" description="Neurotransmitter-gated ion-channel ligand-binding" evidence="22">
    <location>
        <begin position="449"/>
        <end position="588"/>
    </location>
</feature>
<feature type="transmembrane region" description="Helical" evidence="20">
    <location>
        <begin position="1787"/>
        <end position="1810"/>
    </location>
</feature>
<evidence type="ECO:0000256" key="1">
    <source>
        <dbReference type="ARBA" id="ARBA00022448"/>
    </source>
</evidence>
<keyword evidence="6" id="KW-0770">Synapse</keyword>
<evidence type="ECO:0000259" key="22">
    <source>
        <dbReference type="Pfam" id="PF02931"/>
    </source>
</evidence>
<evidence type="ECO:0000256" key="9">
    <source>
        <dbReference type="ARBA" id="ARBA00023157"/>
    </source>
</evidence>
<comment type="catalytic activity">
    <reaction evidence="17">
        <text>Na(+)(in) = Na(+)(out)</text>
        <dbReference type="Rhea" id="RHEA:34963"/>
        <dbReference type="ChEBI" id="CHEBI:29101"/>
    </reaction>
</comment>
<feature type="transmembrane region" description="Helical" evidence="20">
    <location>
        <begin position="675"/>
        <end position="696"/>
    </location>
</feature>
<keyword evidence="8 20" id="KW-0472">Membrane</keyword>
<name>A0A7J6BSJ9_9TELE</name>